<comment type="subcellular location">
    <subcellularLocation>
        <location evidence="5">Secreted</location>
    </subcellularLocation>
    <subcellularLocation>
        <location evidence="5">Bacterial flagellum</location>
    </subcellularLocation>
</comment>
<dbReference type="RefSeq" id="WP_070049854.1">
    <property type="nucleotide sequence ID" value="NZ_CBCSDO010000008.1"/>
</dbReference>
<dbReference type="Pfam" id="PF02465">
    <property type="entry name" value="FliD_N"/>
    <property type="match status" value="1"/>
</dbReference>
<dbReference type="Pfam" id="PF07195">
    <property type="entry name" value="FliD_C"/>
    <property type="match status" value="1"/>
</dbReference>
<organism evidence="8 9">
    <name type="scientific">Rheinheimera salexigens</name>
    <dbReference type="NCBI Taxonomy" id="1628148"/>
    <lineage>
        <taxon>Bacteria</taxon>
        <taxon>Pseudomonadati</taxon>
        <taxon>Pseudomonadota</taxon>
        <taxon>Gammaproteobacteria</taxon>
        <taxon>Chromatiales</taxon>
        <taxon>Chromatiaceae</taxon>
        <taxon>Rheinheimera</taxon>
    </lineage>
</organism>
<keyword evidence="8" id="KW-0966">Cell projection</keyword>
<dbReference type="GO" id="GO:0071973">
    <property type="term" value="P:bacterial-type flagellum-dependent cell motility"/>
    <property type="evidence" value="ECO:0007669"/>
    <property type="project" value="TreeGrafter"/>
</dbReference>
<keyword evidence="9" id="KW-1185">Reference proteome</keyword>
<dbReference type="Pfam" id="PF07196">
    <property type="entry name" value="Flagellin_IN"/>
    <property type="match status" value="1"/>
</dbReference>
<comment type="similarity">
    <text evidence="1 5">Belongs to the FliD family.</text>
</comment>
<keyword evidence="5" id="KW-0964">Secreted</keyword>
<evidence type="ECO:0000259" key="7">
    <source>
        <dbReference type="Pfam" id="PF07195"/>
    </source>
</evidence>
<gene>
    <name evidence="8" type="ORF">BI198_12510</name>
</gene>
<dbReference type="InterPro" id="IPR010809">
    <property type="entry name" value="FliD_C"/>
</dbReference>
<evidence type="ECO:0000256" key="5">
    <source>
        <dbReference type="RuleBase" id="RU362066"/>
    </source>
</evidence>
<dbReference type="PANTHER" id="PTHR30288:SF0">
    <property type="entry name" value="FLAGELLAR HOOK-ASSOCIATED PROTEIN 2"/>
    <property type="match status" value="1"/>
</dbReference>
<evidence type="ECO:0000256" key="1">
    <source>
        <dbReference type="ARBA" id="ARBA00009764"/>
    </source>
</evidence>
<proteinExistence type="inferred from homology"/>
<evidence type="ECO:0000256" key="3">
    <source>
        <dbReference type="ARBA" id="ARBA00023054"/>
    </source>
</evidence>
<comment type="caution">
    <text evidence="8">The sequence shown here is derived from an EMBL/GenBank/DDBJ whole genome shotgun (WGS) entry which is preliminary data.</text>
</comment>
<name>A0A1E7Q865_9GAMM</name>
<dbReference type="GO" id="GO:0007155">
    <property type="term" value="P:cell adhesion"/>
    <property type="evidence" value="ECO:0007669"/>
    <property type="project" value="InterPro"/>
</dbReference>
<comment type="function">
    <text evidence="5">Required for morphogenesis and for the elongation of the flagellar filament by facilitating polymerization of the flagellin monomers at the tip of growing filament. Forms a capping structure, which prevents flagellin subunits (transported through the central channel of the flagellum) from leaking out without polymerization at the distal end.</text>
</comment>
<dbReference type="STRING" id="1628148.BI198_12510"/>
<evidence type="ECO:0000259" key="6">
    <source>
        <dbReference type="Pfam" id="PF02465"/>
    </source>
</evidence>
<comment type="subunit">
    <text evidence="2 5">Homopentamer.</text>
</comment>
<accession>A0A1E7Q865</accession>
<evidence type="ECO:0000313" key="9">
    <source>
        <dbReference type="Proteomes" id="UP000242258"/>
    </source>
</evidence>
<keyword evidence="8" id="KW-0969">Cilium</keyword>
<keyword evidence="8" id="KW-0282">Flagellum</keyword>
<dbReference type="InterPro" id="IPR040026">
    <property type="entry name" value="FliD"/>
</dbReference>
<dbReference type="GO" id="GO:0005576">
    <property type="term" value="C:extracellular region"/>
    <property type="evidence" value="ECO:0007669"/>
    <property type="project" value="UniProtKB-SubCell"/>
</dbReference>
<dbReference type="GO" id="GO:0009421">
    <property type="term" value="C:bacterial-type flagellum filament cap"/>
    <property type="evidence" value="ECO:0007669"/>
    <property type="project" value="InterPro"/>
</dbReference>
<sequence length="487" mass="51131">MANINFLGAASGLPLEDLVTSFVNSEREIRFGRINKTKATLDASLSGVGKLKSALSAFQDAANKLSGDKFKQRSALVTQPIEGKSFIEATANSNASASSFDIKVNQIAQGSRLESADLAFSSADDVIATSDGKLTFTAGSKSFDVDVTAGMTLEQLRLKINDSSANFSVNANIINAGGSVGTKLVLNSSETGEGNDLVISNDNAELDAISTQPTGVSAGLSSVQAAQNAIVEIDGIIATSATNKFDNVIQDISLTVVAKTPEGNNAKLDVDVDKDAAKTNIKAFLDSYNQLVDQVANLTKNRTLGADGQSVTGANGALKGDPLPGSIMSQLRNILGSTISGSDPQMNSLYSLGVTLNKEGKLEINTSTEYSETSGQMRFNKALDENFDAIGKMFGNESGLITKLDSFIKEFNKSGGVIASKESSINSQIANNTKASEAASRYIESFEKSLRSRYQGLDVLLAEMQRTQANVASALSSLPGFGTTNKT</sequence>
<dbReference type="EMBL" id="MKEK01000001">
    <property type="protein sequence ID" value="OEY70300.1"/>
    <property type="molecule type" value="Genomic_DNA"/>
</dbReference>
<dbReference type="Proteomes" id="UP000242258">
    <property type="component" value="Unassembled WGS sequence"/>
</dbReference>
<feature type="domain" description="Flagellar hook-associated protein 2 C-terminal" evidence="7">
    <location>
        <begin position="226"/>
        <end position="465"/>
    </location>
</feature>
<dbReference type="InterPro" id="IPR003481">
    <property type="entry name" value="FliD_N"/>
</dbReference>
<keyword evidence="3" id="KW-0175">Coiled coil</keyword>
<dbReference type="PANTHER" id="PTHR30288">
    <property type="entry name" value="FLAGELLAR CAP/ASSEMBLY PROTEIN FLID"/>
    <property type="match status" value="1"/>
</dbReference>
<dbReference type="GO" id="GO:0009424">
    <property type="term" value="C:bacterial-type flagellum hook"/>
    <property type="evidence" value="ECO:0007669"/>
    <property type="project" value="UniProtKB-UniRule"/>
</dbReference>
<reference evidence="9" key="1">
    <citation type="submission" date="2016-09" db="EMBL/GenBank/DDBJ databases">
        <authorList>
            <person name="Wan X."/>
            <person name="Hou S."/>
        </authorList>
    </citation>
    <scope>NUCLEOTIDE SEQUENCE [LARGE SCALE GENOMIC DNA]</scope>
    <source>
        <strain evidence="9">KH87</strain>
    </source>
</reference>
<keyword evidence="4 5" id="KW-0975">Bacterial flagellum</keyword>
<dbReference type="AlphaFoldDB" id="A0A1E7Q865"/>
<feature type="domain" description="Flagellar hook-associated protein 2 N-terminal" evidence="6">
    <location>
        <begin position="11"/>
        <end position="110"/>
    </location>
</feature>
<dbReference type="InterPro" id="IPR010810">
    <property type="entry name" value="Flagellin_hook_IN_motif"/>
</dbReference>
<evidence type="ECO:0000313" key="8">
    <source>
        <dbReference type="EMBL" id="OEY70300.1"/>
    </source>
</evidence>
<evidence type="ECO:0000256" key="4">
    <source>
        <dbReference type="ARBA" id="ARBA00023143"/>
    </source>
</evidence>
<dbReference type="OrthoDB" id="5980200at2"/>
<protein>
    <recommendedName>
        <fullName evidence="5">Flagellar hook-associated protein 2</fullName>
        <shortName evidence="5">HAP2</shortName>
    </recommendedName>
    <alternativeName>
        <fullName evidence="5">Flagellar cap protein</fullName>
    </alternativeName>
</protein>
<evidence type="ECO:0000256" key="2">
    <source>
        <dbReference type="ARBA" id="ARBA00011255"/>
    </source>
</evidence>